<reference evidence="1 2" key="1">
    <citation type="journal article" date="2019" name="Int. J. Syst. Evol. Microbiol.">
        <title>The Global Catalogue of Microorganisms (GCM) 10K type strain sequencing project: providing services to taxonomists for standard genome sequencing and annotation.</title>
        <authorList>
            <consortium name="The Broad Institute Genomics Platform"/>
            <consortium name="The Broad Institute Genome Sequencing Center for Infectious Disease"/>
            <person name="Wu L."/>
            <person name="Ma J."/>
        </authorList>
    </citation>
    <scope>NUCLEOTIDE SEQUENCE [LARGE SCALE GENOMIC DNA]</scope>
    <source>
        <strain evidence="1 2">JCM 15575</strain>
    </source>
</reference>
<organism evidence="1 2">
    <name type="scientific">Microbacterium lacus</name>
    <dbReference type="NCBI Taxonomy" id="415217"/>
    <lineage>
        <taxon>Bacteria</taxon>
        <taxon>Bacillati</taxon>
        <taxon>Actinomycetota</taxon>
        <taxon>Actinomycetes</taxon>
        <taxon>Micrococcales</taxon>
        <taxon>Microbacteriaceae</taxon>
        <taxon>Microbacterium</taxon>
    </lineage>
</organism>
<keyword evidence="2" id="KW-1185">Reference proteome</keyword>
<protein>
    <submittedName>
        <fullName evidence="1">Uncharacterized protein</fullName>
    </submittedName>
</protein>
<comment type="caution">
    <text evidence="1">The sequence shown here is derived from an EMBL/GenBank/DDBJ whole genome shotgun (WGS) entry which is preliminary data.</text>
</comment>
<evidence type="ECO:0000313" key="1">
    <source>
        <dbReference type="EMBL" id="GAA1665704.1"/>
    </source>
</evidence>
<dbReference type="Proteomes" id="UP001500596">
    <property type="component" value="Unassembled WGS sequence"/>
</dbReference>
<proteinExistence type="predicted"/>
<dbReference type="EMBL" id="BAAAPK010000001">
    <property type="protein sequence ID" value="GAA1665704.1"/>
    <property type="molecule type" value="Genomic_DNA"/>
</dbReference>
<name>A0ABN2G5K7_9MICO</name>
<sequence length="74" mass="8004">MGRRHAARRHDAAAAQARRQGYSCATDAGALVCTRTTGGLLEEHTLRDGLWLASAESDWQPEGYAGLLAHQVWG</sequence>
<accession>A0ABN2G5K7</accession>
<gene>
    <name evidence="1" type="ORF">GCM10009807_07340</name>
</gene>
<evidence type="ECO:0000313" key="2">
    <source>
        <dbReference type="Proteomes" id="UP001500596"/>
    </source>
</evidence>